<dbReference type="EMBL" id="ML769508">
    <property type="protein sequence ID" value="KAE9396754.1"/>
    <property type="molecule type" value="Genomic_DNA"/>
</dbReference>
<dbReference type="Gene3D" id="2.60.120.10">
    <property type="entry name" value="Jelly Rolls"/>
    <property type="match status" value="1"/>
</dbReference>
<keyword evidence="2" id="KW-1185">Reference proteome</keyword>
<name>A0A6A4HI34_9AGAR</name>
<organism evidence="1 2">
    <name type="scientific">Gymnopus androsaceus JB14</name>
    <dbReference type="NCBI Taxonomy" id="1447944"/>
    <lineage>
        <taxon>Eukaryota</taxon>
        <taxon>Fungi</taxon>
        <taxon>Dikarya</taxon>
        <taxon>Basidiomycota</taxon>
        <taxon>Agaricomycotina</taxon>
        <taxon>Agaricomycetes</taxon>
        <taxon>Agaricomycetidae</taxon>
        <taxon>Agaricales</taxon>
        <taxon>Marasmiineae</taxon>
        <taxon>Omphalotaceae</taxon>
        <taxon>Gymnopus</taxon>
    </lineage>
</organism>
<accession>A0A6A4HI34</accession>
<evidence type="ECO:0000313" key="1">
    <source>
        <dbReference type="EMBL" id="KAE9396754.1"/>
    </source>
</evidence>
<dbReference type="AlphaFoldDB" id="A0A6A4HI34"/>
<dbReference type="InterPro" id="IPR014710">
    <property type="entry name" value="RmlC-like_jellyroll"/>
</dbReference>
<protein>
    <submittedName>
        <fullName evidence="1">Uncharacterized protein</fullName>
    </submittedName>
</protein>
<proteinExistence type="predicted"/>
<evidence type="ECO:0000313" key="2">
    <source>
        <dbReference type="Proteomes" id="UP000799118"/>
    </source>
</evidence>
<reference evidence="1" key="1">
    <citation type="journal article" date="2019" name="Environ. Microbiol.">
        <title>Fungal ecological strategies reflected in gene transcription - a case study of two litter decomposers.</title>
        <authorList>
            <person name="Barbi F."/>
            <person name="Kohler A."/>
            <person name="Barry K."/>
            <person name="Baskaran P."/>
            <person name="Daum C."/>
            <person name="Fauchery L."/>
            <person name="Ihrmark K."/>
            <person name="Kuo A."/>
            <person name="LaButti K."/>
            <person name="Lipzen A."/>
            <person name="Morin E."/>
            <person name="Grigoriev I.V."/>
            <person name="Henrissat B."/>
            <person name="Lindahl B."/>
            <person name="Martin F."/>
        </authorList>
    </citation>
    <scope>NUCLEOTIDE SEQUENCE</scope>
    <source>
        <strain evidence="1">JB14</strain>
    </source>
</reference>
<dbReference type="Proteomes" id="UP000799118">
    <property type="component" value="Unassembled WGS sequence"/>
</dbReference>
<sequence>MGQEIFAKLARISIETGWALTHEFILTANGGAQFDVEDTMSNSWIRVELPSNGGLLLRVPAGAQYRLSFEKQNLNAVGVAFIKGVLADMKIIEPKDLNSHPARKAYLRSIGQV</sequence>
<gene>
    <name evidence="1" type="ORF">BT96DRAFT_921916</name>
</gene>